<dbReference type="RefSeq" id="XP_007404808.1">
    <property type="nucleotide sequence ID" value="XM_007404746.1"/>
</dbReference>
<sequence length="453" mass="49788">MSYSSSSSLAFGLNLLRIVKSVITRTQVSLDNKLDPCILTVAMKSIAVNKTSFVTVTRYEVRSLRCEPLTLPFVLEPRLSVTEQRSADCETLVHSVSFEDELTVTSLKIEGEPSETLNSLTDDSLLQSTSSHTILLKATPEPVEAQPKQAPTTFSSISAPSPFLAFLEASHLEASNRLLAEKSRSATLDLGCAQFNSAYYRRHLPPTLPELSTSKKSKKPFCWRTTLDEIMKESGEECDESLDELVGESGTESNQDIAESSTSSSSHSRSSSVSSYTTCIGSPVLSSISSFGNLQQNDTPKPLTIQEPVFNNPDVTPIRPSPSSFSSCKQTSFLDFIQSSNQEMINQMQKEKSQTSTLDVGCSQFNSAHYRRHLPPSLPPLKSNKTFCWKTKLDQIMREEGVEDISIEIVDQMTSKPTAIFLPSINTSSSHVRSSSFSSDITVVDTPTLIHDP</sequence>
<accession>F4R6M6</accession>
<feature type="compositionally biased region" description="Low complexity" evidence="1">
    <location>
        <begin position="260"/>
        <end position="271"/>
    </location>
</feature>
<dbReference type="InParanoid" id="F4R6M6"/>
<dbReference type="KEGG" id="mlr:MELLADRAFT_58982"/>
<reference evidence="3" key="1">
    <citation type="journal article" date="2011" name="Proc. Natl. Acad. Sci. U.S.A.">
        <title>Obligate biotrophy features unraveled by the genomic analysis of rust fungi.</title>
        <authorList>
            <person name="Duplessis S."/>
            <person name="Cuomo C.A."/>
            <person name="Lin Y.-C."/>
            <person name="Aerts A."/>
            <person name="Tisserant E."/>
            <person name="Veneault-Fourrey C."/>
            <person name="Joly D.L."/>
            <person name="Hacquard S."/>
            <person name="Amselem J."/>
            <person name="Cantarel B.L."/>
            <person name="Chiu R."/>
            <person name="Coutinho P.M."/>
            <person name="Feau N."/>
            <person name="Field M."/>
            <person name="Frey P."/>
            <person name="Gelhaye E."/>
            <person name="Goldberg J."/>
            <person name="Grabherr M.G."/>
            <person name="Kodira C.D."/>
            <person name="Kohler A."/>
            <person name="Kuees U."/>
            <person name="Lindquist E.A."/>
            <person name="Lucas S.M."/>
            <person name="Mago R."/>
            <person name="Mauceli E."/>
            <person name="Morin E."/>
            <person name="Murat C."/>
            <person name="Pangilinan J.L."/>
            <person name="Park R."/>
            <person name="Pearson M."/>
            <person name="Quesneville H."/>
            <person name="Rouhier N."/>
            <person name="Sakthikumar S."/>
            <person name="Salamov A.A."/>
            <person name="Schmutz J."/>
            <person name="Selles B."/>
            <person name="Shapiro H."/>
            <person name="Tanguay P."/>
            <person name="Tuskan G.A."/>
            <person name="Henrissat B."/>
            <person name="Van de Peer Y."/>
            <person name="Rouze P."/>
            <person name="Ellis J.G."/>
            <person name="Dodds P.N."/>
            <person name="Schein J.E."/>
            <person name="Zhong S."/>
            <person name="Hamelin R.C."/>
            <person name="Grigoriev I.V."/>
            <person name="Szabo L.J."/>
            <person name="Martin F."/>
        </authorList>
    </citation>
    <scope>NUCLEOTIDE SEQUENCE [LARGE SCALE GENOMIC DNA]</scope>
    <source>
        <strain evidence="3">98AG31 / pathotype 3-4-7</strain>
    </source>
</reference>
<dbReference type="Proteomes" id="UP000001072">
    <property type="component" value="Unassembled WGS sequence"/>
</dbReference>
<keyword evidence="3" id="KW-1185">Reference proteome</keyword>
<dbReference type="VEuPathDB" id="FungiDB:MELLADRAFT_58982"/>
<dbReference type="AlphaFoldDB" id="F4R6M6"/>
<dbReference type="EMBL" id="GL883091">
    <property type="protein sequence ID" value="EGG12433.1"/>
    <property type="molecule type" value="Genomic_DNA"/>
</dbReference>
<evidence type="ECO:0000256" key="1">
    <source>
        <dbReference type="SAM" id="MobiDB-lite"/>
    </source>
</evidence>
<dbReference type="GeneID" id="18929266"/>
<feature type="compositionally biased region" description="Acidic residues" evidence="1">
    <location>
        <begin position="236"/>
        <end position="246"/>
    </location>
</feature>
<evidence type="ECO:0000313" key="2">
    <source>
        <dbReference type="EMBL" id="EGG12433.1"/>
    </source>
</evidence>
<feature type="compositionally biased region" description="Polar residues" evidence="1">
    <location>
        <begin position="250"/>
        <end position="259"/>
    </location>
</feature>
<dbReference type="HOGENOM" id="CLU_604223_0_0_1"/>
<gene>
    <name evidence="2" type="ORF">MELLADRAFT_58982</name>
</gene>
<protein>
    <submittedName>
        <fullName evidence="2">Uncharacterized protein</fullName>
    </submittedName>
</protein>
<proteinExistence type="predicted"/>
<name>F4R6M6_MELLP</name>
<feature type="region of interest" description="Disordered" evidence="1">
    <location>
        <begin position="234"/>
        <end position="271"/>
    </location>
</feature>
<organism evidence="3">
    <name type="scientific">Melampsora larici-populina (strain 98AG31 / pathotype 3-4-7)</name>
    <name type="common">Poplar leaf rust fungus</name>
    <dbReference type="NCBI Taxonomy" id="747676"/>
    <lineage>
        <taxon>Eukaryota</taxon>
        <taxon>Fungi</taxon>
        <taxon>Dikarya</taxon>
        <taxon>Basidiomycota</taxon>
        <taxon>Pucciniomycotina</taxon>
        <taxon>Pucciniomycetes</taxon>
        <taxon>Pucciniales</taxon>
        <taxon>Melampsoraceae</taxon>
        <taxon>Melampsora</taxon>
    </lineage>
</organism>
<evidence type="ECO:0000313" key="3">
    <source>
        <dbReference type="Proteomes" id="UP000001072"/>
    </source>
</evidence>